<dbReference type="Gene3D" id="3.30.1700.10">
    <property type="entry name" value="lpxc deacetylase, domain 2"/>
    <property type="match status" value="1"/>
</dbReference>
<evidence type="ECO:0000256" key="6">
    <source>
        <dbReference type="ARBA" id="ARBA00022556"/>
    </source>
</evidence>
<comment type="cofactor">
    <cofactor evidence="1">
        <name>Zn(2+)</name>
        <dbReference type="ChEBI" id="CHEBI:29105"/>
    </cofactor>
</comment>
<gene>
    <name evidence="13" type="primary">lpxC</name>
    <name evidence="13" type="ORF">Pla111_04070</name>
</gene>
<dbReference type="InterPro" id="IPR020568">
    <property type="entry name" value="Ribosomal_Su5_D2-typ_SF"/>
</dbReference>
<evidence type="ECO:0000256" key="11">
    <source>
        <dbReference type="ARBA" id="ARBA00024535"/>
    </source>
</evidence>
<protein>
    <recommendedName>
        <fullName evidence="4">UDP-3-O-acyl-N-acetylglucosamine deacetylase</fullName>
        <ecNumber evidence="4">3.5.1.108</ecNumber>
    </recommendedName>
</protein>
<dbReference type="InterPro" id="IPR004463">
    <property type="entry name" value="UDP-acyl_GlcNac_deAcase"/>
</dbReference>
<keyword evidence="14" id="KW-1185">Reference proteome</keyword>
<dbReference type="InterPro" id="IPR011334">
    <property type="entry name" value="UDP-acyl_GlcNac_deAcase_C"/>
</dbReference>
<reference evidence="13 14" key="1">
    <citation type="submission" date="2019-02" db="EMBL/GenBank/DDBJ databases">
        <title>Deep-cultivation of Planctomycetes and their phenomic and genomic characterization uncovers novel biology.</title>
        <authorList>
            <person name="Wiegand S."/>
            <person name="Jogler M."/>
            <person name="Boedeker C."/>
            <person name="Pinto D."/>
            <person name="Vollmers J."/>
            <person name="Rivas-Marin E."/>
            <person name="Kohn T."/>
            <person name="Peeters S.H."/>
            <person name="Heuer A."/>
            <person name="Rast P."/>
            <person name="Oberbeckmann S."/>
            <person name="Bunk B."/>
            <person name="Jeske O."/>
            <person name="Meyerdierks A."/>
            <person name="Storesund J.E."/>
            <person name="Kallscheuer N."/>
            <person name="Luecker S."/>
            <person name="Lage O.M."/>
            <person name="Pohl T."/>
            <person name="Merkel B.J."/>
            <person name="Hornburger P."/>
            <person name="Mueller R.-W."/>
            <person name="Bruemmer F."/>
            <person name="Labrenz M."/>
            <person name="Spormann A.M."/>
            <person name="Op Den Camp H."/>
            <person name="Overmann J."/>
            <person name="Amann R."/>
            <person name="Jetten M.S.M."/>
            <person name="Mascher T."/>
            <person name="Medema M.H."/>
            <person name="Devos D.P."/>
            <person name="Kaster A.-K."/>
            <person name="Ovreas L."/>
            <person name="Rohde M."/>
            <person name="Galperin M.Y."/>
            <person name="Jogler C."/>
        </authorList>
    </citation>
    <scope>NUCLEOTIDE SEQUENCE [LARGE SCALE GENOMIC DNA]</scope>
    <source>
        <strain evidence="13 14">Pla111</strain>
    </source>
</reference>
<comment type="catalytic activity">
    <reaction evidence="11">
        <text>a UDP-3-O-[(3R)-3-hydroxyacyl]-N-acetyl-alpha-D-glucosamine + H2O = a UDP-3-O-[(3R)-3-hydroxyacyl]-alpha-D-glucosamine + acetate</text>
        <dbReference type="Rhea" id="RHEA:67816"/>
        <dbReference type="ChEBI" id="CHEBI:15377"/>
        <dbReference type="ChEBI" id="CHEBI:30089"/>
        <dbReference type="ChEBI" id="CHEBI:137740"/>
        <dbReference type="ChEBI" id="CHEBI:173225"/>
        <dbReference type="EC" id="3.5.1.108"/>
    </reaction>
</comment>
<name>A0A5C5WFU4_9BACT</name>
<evidence type="ECO:0000256" key="2">
    <source>
        <dbReference type="ARBA" id="ARBA00002923"/>
    </source>
</evidence>
<dbReference type="Pfam" id="PF03331">
    <property type="entry name" value="LpxC"/>
    <property type="match status" value="1"/>
</dbReference>
<dbReference type="InterPro" id="IPR015870">
    <property type="entry name" value="UDP-acyl_N-AcGlcN_deAcase_N"/>
</dbReference>
<dbReference type="UniPathway" id="UPA00359">
    <property type="reaction ID" value="UER00478"/>
</dbReference>
<dbReference type="RefSeq" id="WP_146570849.1">
    <property type="nucleotide sequence ID" value="NZ_SJPH01000001.1"/>
</dbReference>
<dbReference type="EMBL" id="SJPH01000001">
    <property type="protein sequence ID" value="TWT48632.1"/>
    <property type="molecule type" value="Genomic_DNA"/>
</dbReference>
<keyword evidence="6" id="KW-0441">Lipid A biosynthesis</keyword>
<dbReference type="GO" id="GO:0046872">
    <property type="term" value="F:metal ion binding"/>
    <property type="evidence" value="ECO:0007669"/>
    <property type="project" value="UniProtKB-KW"/>
</dbReference>
<dbReference type="OrthoDB" id="9772788at2"/>
<evidence type="ECO:0000256" key="10">
    <source>
        <dbReference type="ARBA" id="ARBA00023098"/>
    </source>
</evidence>
<keyword evidence="8 13" id="KW-0378">Hydrolase</keyword>
<dbReference type="GO" id="GO:0009245">
    <property type="term" value="P:lipid A biosynthetic process"/>
    <property type="evidence" value="ECO:0007669"/>
    <property type="project" value="UniProtKB-KW"/>
</dbReference>
<keyword evidence="5" id="KW-0444">Lipid biosynthesis</keyword>
<evidence type="ECO:0000256" key="7">
    <source>
        <dbReference type="ARBA" id="ARBA00022723"/>
    </source>
</evidence>
<comment type="pathway">
    <text evidence="3">Glycolipid biosynthesis; lipid IV(A) biosynthesis; lipid IV(A) from (3R)-3-hydroxytetradecanoyl-[acyl-carrier-protein] and UDP-N-acetyl-alpha-D-glucosamine: step 2/6.</text>
</comment>
<dbReference type="PANTHER" id="PTHR33694:SF1">
    <property type="entry name" value="UDP-3-O-ACYL-N-ACETYLGLUCOSAMINE DEACETYLASE 1, MITOCHONDRIAL-RELATED"/>
    <property type="match status" value="1"/>
</dbReference>
<evidence type="ECO:0000256" key="5">
    <source>
        <dbReference type="ARBA" id="ARBA00022516"/>
    </source>
</evidence>
<organism evidence="13 14">
    <name type="scientific">Botrimarina hoheduenensis</name>
    <dbReference type="NCBI Taxonomy" id="2528000"/>
    <lineage>
        <taxon>Bacteria</taxon>
        <taxon>Pseudomonadati</taxon>
        <taxon>Planctomycetota</taxon>
        <taxon>Planctomycetia</taxon>
        <taxon>Pirellulales</taxon>
        <taxon>Lacipirellulaceae</taxon>
        <taxon>Botrimarina</taxon>
    </lineage>
</organism>
<sequence>MIPPRLQRTLAGVATVEGRGYWTGERSRVEFRPAAPGSGRYFVRDDFPVESRAITPATVAYRLPATRRTVLADAGVKGPVAEVAMVEHVLAALAGLGVDNCEIGVTATEMPGCDGSAAPFIEAIDEVGFIDQAAVATPLVVTKPVRCGDERSWIEARPPMGRGLTIEYRLDYGAATSVGRQWLVVEVDEPTFRYEIAPARTFVLESEAQALVAQGLGSHVTPQDLLIFRDTPGQDSAAGPIDNPLRYPDECVRHKILDVIGDLALAGRPIIGHIVACCSGHRLNGDLVEALLATHPQTAPGSGPQQDHPSVRRSA</sequence>
<evidence type="ECO:0000313" key="13">
    <source>
        <dbReference type="EMBL" id="TWT48632.1"/>
    </source>
</evidence>
<dbReference type="Gene3D" id="3.30.230.20">
    <property type="entry name" value="lpxc deacetylase, domain 1"/>
    <property type="match status" value="1"/>
</dbReference>
<dbReference type="SUPFAM" id="SSF54211">
    <property type="entry name" value="Ribosomal protein S5 domain 2-like"/>
    <property type="match status" value="2"/>
</dbReference>
<evidence type="ECO:0000256" key="1">
    <source>
        <dbReference type="ARBA" id="ARBA00001947"/>
    </source>
</evidence>
<dbReference type="Proteomes" id="UP000318995">
    <property type="component" value="Unassembled WGS sequence"/>
</dbReference>
<evidence type="ECO:0000256" key="9">
    <source>
        <dbReference type="ARBA" id="ARBA00022833"/>
    </source>
</evidence>
<dbReference type="GO" id="GO:0103117">
    <property type="term" value="F:UDP-3-O-acyl-N-acetylglucosamine deacetylase activity"/>
    <property type="evidence" value="ECO:0007669"/>
    <property type="project" value="UniProtKB-EC"/>
</dbReference>
<keyword evidence="9" id="KW-0862">Zinc</keyword>
<dbReference type="EC" id="3.5.1.108" evidence="4"/>
<dbReference type="AlphaFoldDB" id="A0A5C5WFU4"/>
<evidence type="ECO:0000256" key="4">
    <source>
        <dbReference type="ARBA" id="ARBA00012745"/>
    </source>
</evidence>
<evidence type="ECO:0000256" key="12">
    <source>
        <dbReference type="SAM" id="MobiDB-lite"/>
    </source>
</evidence>
<keyword evidence="7" id="KW-0479">Metal-binding</keyword>
<comment type="function">
    <text evidence="2">Catalyzes the hydrolysis of UDP-3-O-myristoyl-N-acetylglucosamine to form UDP-3-O-myristoylglucosamine and acetate, the committed step in lipid A biosynthesis.</text>
</comment>
<evidence type="ECO:0000313" key="14">
    <source>
        <dbReference type="Proteomes" id="UP000318995"/>
    </source>
</evidence>
<proteinExistence type="predicted"/>
<accession>A0A5C5WFU4</accession>
<evidence type="ECO:0000256" key="3">
    <source>
        <dbReference type="ARBA" id="ARBA00005002"/>
    </source>
</evidence>
<dbReference type="GO" id="GO:0016020">
    <property type="term" value="C:membrane"/>
    <property type="evidence" value="ECO:0007669"/>
    <property type="project" value="GOC"/>
</dbReference>
<dbReference type="PANTHER" id="PTHR33694">
    <property type="entry name" value="UDP-3-O-ACYL-N-ACETYLGLUCOSAMINE DEACETYLASE 1, MITOCHONDRIAL-RELATED"/>
    <property type="match status" value="1"/>
</dbReference>
<feature type="region of interest" description="Disordered" evidence="12">
    <location>
        <begin position="296"/>
        <end position="315"/>
    </location>
</feature>
<comment type="caution">
    <text evidence="13">The sequence shown here is derived from an EMBL/GenBank/DDBJ whole genome shotgun (WGS) entry which is preliminary data.</text>
</comment>
<feature type="compositionally biased region" description="Polar residues" evidence="12">
    <location>
        <begin position="296"/>
        <end position="308"/>
    </location>
</feature>
<evidence type="ECO:0000256" key="8">
    <source>
        <dbReference type="ARBA" id="ARBA00022801"/>
    </source>
</evidence>
<keyword evidence="10" id="KW-0443">Lipid metabolism</keyword>